<dbReference type="PANTHER" id="PTHR43357">
    <property type="entry name" value="INNER MEMBRANE ABC TRANSPORTER PERMEASE PROTEIN YDCV"/>
    <property type="match status" value="1"/>
</dbReference>
<feature type="transmembrane region" description="Helical" evidence="8">
    <location>
        <begin position="536"/>
        <end position="556"/>
    </location>
</feature>
<feature type="transmembrane region" description="Helical" evidence="8">
    <location>
        <begin position="73"/>
        <end position="95"/>
    </location>
</feature>
<keyword evidence="5 8" id="KW-0812">Transmembrane</keyword>
<gene>
    <name evidence="10" type="ORF">CEY11_11790</name>
</gene>
<dbReference type="PROSITE" id="PS50928">
    <property type="entry name" value="ABC_TM1"/>
    <property type="match status" value="2"/>
</dbReference>
<dbReference type="AlphaFoldDB" id="A0A225MLM0"/>
<feature type="transmembrane region" description="Helical" evidence="8">
    <location>
        <begin position="12"/>
        <end position="36"/>
    </location>
</feature>
<dbReference type="InterPro" id="IPR000515">
    <property type="entry name" value="MetI-like"/>
</dbReference>
<name>A0A225MLM0_9BURK</name>
<evidence type="ECO:0000313" key="11">
    <source>
        <dbReference type="Proteomes" id="UP000214603"/>
    </source>
</evidence>
<evidence type="ECO:0000259" key="9">
    <source>
        <dbReference type="PROSITE" id="PS50928"/>
    </source>
</evidence>
<keyword evidence="4" id="KW-0997">Cell inner membrane</keyword>
<feature type="domain" description="ABC transmembrane type-1" evidence="9">
    <location>
        <begin position="364"/>
        <end position="556"/>
    </location>
</feature>
<keyword evidence="11" id="KW-1185">Reference proteome</keyword>
<dbReference type="Proteomes" id="UP000214603">
    <property type="component" value="Unassembled WGS sequence"/>
</dbReference>
<feature type="transmembrane region" description="Helical" evidence="8">
    <location>
        <begin position="107"/>
        <end position="127"/>
    </location>
</feature>
<keyword evidence="7 8" id="KW-0472">Membrane</keyword>
<feature type="transmembrane region" description="Helical" evidence="8">
    <location>
        <begin position="255"/>
        <end position="280"/>
    </location>
</feature>
<sequence>MSYRRFLGRGKGFWIQSVVFIVVVFLVIGAIFPIIYQSFIDRPLYEAGQHFTLQNYVRLFEEAGFWQVAFNSFAFAVATTVIALVIAVISSVVIVRTRVPLRGAMDACLLLPTYISPLVLAFSWVYIYGPAGYATIFVQSLIGTTPWNLYTLMGMAVTESVALVPIGYLYCSGAMHQLDSSLESAARTCGAGPWTVLRRVVLPMIRPPVLYAALLIFSVSLETLSIPLLYGGPVNIELFASFIYTKGLLDPHPDIGLLGAASVLVLCVMAVLVVIQYLALKNGKRFISVRGKAARRSTLNLGAIRWVGFAFVALYLLLGPILPMLGLVVRAFTQVLTPLIAPYKVLTLSNFQTVFAVQQYVDSIWYSIVIALIGGVVTTLLATLVVLITKRSRFVLAGPLEFVALAPQVVPGIILGLGFFWMFALVPGMRVLNGTLIGLMIAFGIRAFPMAFGAIAPIVMQIGTELDAAARTIGADWWLTFRRVLLRMLVPGLYASFVLLFVQMVKEFTPAIFLGSADNQVIGTTMLQMWLNGNTGPVAALSLVQILICVLFVVVAKKVLKVNANE</sequence>
<feature type="transmembrane region" description="Helical" evidence="8">
    <location>
        <begin position="484"/>
        <end position="505"/>
    </location>
</feature>
<feature type="transmembrane region" description="Helical" evidence="8">
    <location>
        <begin position="147"/>
        <end position="171"/>
    </location>
</feature>
<comment type="caution">
    <text evidence="10">The sequence shown here is derived from an EMBL/GenBank/DDBJ whole genome shotgun (WGS) entry which is preliminary data.</text>
</comment>
<feature type="transmembrane region" description="Helical" evidence="8">
    <location>
        <begin position="436"/>
        <end position="463"/>
    </location>
</feature>
<dbReference type="Gene3D" id="1.10.3720.10">
    <property type="entry name" value="MetI-like"/>
    <property type="match status" value="2"/>
</dbReference>
<proteinExistence type="inferred from homology"/>
<feature type="transmembrane region" description="Helical" evidence="8">
    <location>
        <begin position="400"/>
        <end position="424"/>
    </location>
</feature>
<dbReference type="GO" id="GO:0005886">
    <property type="term" value="C:plasma membrane"/>
    <property type="evidence" value="ECO:0007669"/>
    <property type="project" value="UniProtKB-SubCell"/>
</dbReference>
<dbReference type="EMBL" id="NJIH01000006">
    <property type="protein sequence ID" value="OWT60411.1"/>
    <property type="molecule type" value="Genomic_DNA"/>
</dbReference>
<evidence type="ECO:0000256" key="7">
    <source>
        <dbReference type="ARBA" id="ARBA00023136"/>
    </source>
</evidence>
<comment type="subcellular location">
    <subcellularLocation>
        <location evidence="1">Cell inner membrane</location>
        <topology evidence="1">Multi-pass membrane protein</topology>
    </subcellularLocation>
    <subcellularLocation>
        <location evidence="8">Cell membrane</location>
        <topology evidence="8">Multi-pass membrane protein</topology>
    </subcellularLocation>
</comment>
<evidence type="ECO:0000313" key="10">
    <source>
        <dbReference type="EMBL" id="OWT60411.1"/>
    </source>
</evidence>
<dbReference type="GO" id="GO:0055085">
    <property type="term" value="P:transmembrane transport"/>
    <property type="evidence" value="ECO:0007669"/>
    <property type="project" value="InterPro"/>
</dbReference>
<dbReference type="Pfam" id="PF00528">
    <property type="entry name" value="BPD_transp_1"/>
    <property type="match status" value="2"/>
</dbReference>
<evidence type="ECO:0000256" key="5">
    <source>
        <dbReference type="ARBA" id="ARBA00022692"/>
    </source>
</evidence>
<protein>
    <recommendedName>
        <fullName evidence="9">ABC transmembrane type-1 domain-containing protein</fullName>
    </recommendedName>
</protein>
<dbReference type="CDD" id="cd06261">
    <property type="entry name" value="TM_PBP2"/>
    <property type="match status" value="2"/>
</dbReference>
<keyword evidence="2 8" id="KW-0813">Transport</keyword>
<dbReference type="PANTHER" id="PTHR43357:SF4">
    <property type="entry name" value="INNER MEMBRANE ABC TRANSPORTER PERMEASE PROTEIN YDCV"/>
    <property type="match status" value="1"/>
</dbReference>
<evidence type="ECO:0000256" key="3">
    <source>
        <dbReference type="ARBA" id="ARBA00022475"/>
    </source>
</evidence>
<comment type="similarity">
    <text evidence="8">Belongs to the binding-protein-dependent transport system permease family.</text>
</comment>
<feature type="domain" description="ABC transmembrane type-1" evidence="9">
    <location>
        <begin position="69"/>
        <end position="276"/>
    </location>
</feature>
<evidence type="ECO:0000256" key="2">
    <source>
        <dbReference type="ARBA" id="ARBA00022448"/>
    </source>
</evidence>
<keyword evidence="3" id="KW-1003">Cell membrane</keyword>
<keyword evidence="6 8" id="KW-1133">Transmembrane helix</keyword>
<evidence type="ECO:0000256" key="4">
    <source>
        <dbReference type="ARBA" id="ARBA00022519"/>
    </source>
</evidence>
<organism evidence="10 11">
    <name type="scientific">Candidimonas nitroreducens</name>
    <dbReference type="NCBI Taxonomy" id="683354"/>
    <lineage>
        <taxon>Bacteria</taxon>
        <taxon>Pseudomonadati</taxon>
        <taxon>Pseudomonadota</taxon>
        <taxon>Betaproteobacteria</taxon>
        <taxon>Burkholderiales</taxon>
        <taxon>Alcaligenaceae</taxon>
        <taxon>Candidimonas</taxon>
    </lineage>
</organism>
<dbReference type="OrthoDB" id="9807047at2"/>
<evidence type="ECO:0000256" key="1">
    <source>
        <dbReference type="ARBA" id="ARBA00004429"/>
    </source>
</evidence>
<feature type="transmembrane region" description="Helical" evidence="8">
    <location>
        <begin position="209"/>
        <end position="230"/>
    </location>
</feature>
<dbReference type="SUPFAM" id="SSF161098">
    <property type="entry name" value="MetI-like"/>
    <property type="match status" value="2"/>
</dbReference>
<reference evidence="11" key="1">
    <citation type="submission" date="2017-06" db="EMBL/GenBank/DDBJ databases">
        <title>Herbaspirillum phytohormonus sp. nov., isolated from the root nodule of Robinia pseudoacacia in lead-zinc mine.</title>
        <authorList>
            <person name="Fan M."/>
            <person name="Lin Y."/>
        </authorList>
    </citation>
    <scope>NUCLEOTIDE SEQUENCE [LARGE SCALE GENOMIC DNA]</scope>
    <source>
        <strain evidence="11">SC-089</strain>
    </source>
</reference>
<dbReference type="InterPro" id="IPR035906">
    <property type="entry name" value="MetI-like_sf"/>
</dbReference>
<accession>A0A225MLM0</accession>
<feature type="transmembrane region" description="Helical" evidence="8">
    <location>
        <begin position="301"/>
        <end position="322"/>
    </location>
</feature>
<evidence type="ECO:0000256" key="8">
    <source>
        <dbReference type="RuleBase" id="RU363032"/>
    </source>
</evidence>
<feature type="transmembrane region" description="Helical" evidence="8">
    <location>
        <begin position="364"/>
        <end position="388"/>
    </location>
</feature>
<evidence type="ECO:0000256" key="6">
    <source>
        <dbReference type="ARBA" id="ARBA00022989"/>
    </source>
</evidence>